<gene>
    <name evidence="3" type="ORF">DBRI00130_LOCUS14332</name>
</gene>
<feature type="compositionally biased region" description="Polar residues" evidence="1">
    <location>
        <begin position="9"/>
        <end position="18"/>
    </location>
</feature>
<reference evidence="3" key="1">
    <citation type="submission" date="2021-01" db="EMBL/GenBank/DDBJ databases">
        <authorList>
            <person name="Corre E."/>
            <person name="Pelletier E."/>
            <person name="Niang G."/>
            <person name="Scheremetjew M."/>
            <person name="Finn R."/>
            <person name="Kale V."/>
            <person name="Holt S."/>
            <person name="Cochrane G."/>
            <person name="Meng A."/>
            <person name="Brown T."/>
            <person name="Cohen L."/>
        </authorList>
    </citation>
    <scope>NUCLEOTIDE SEQUENCE</scope>
    <source>
        <strain evidence="3">GSO104</strain>
    </source>
</reference>
<organism evidence="3">
    <name type="scientific">Ditylum brightwellii</name>
    <dbReference type="NCBI Taxonomy" id="49249"/>
    <lineage>
        <taxon>Eukaryota</taxon>
        <taxon>Sar</taxon>
        <taxon>Stramenopiles</taxon>
        <taxon>Ochrophyta</taxon>
        <taxon>Bacillariophyta</taxon>
        <taxon>Mediophyceae</taxon>
        <taxon>Lithodesmiophycidae</taxon>
        <taxon>Lithodesmiales</taxon>
        <taxon>Lithodesmiaceae</taxon>
        <taxon>Ditylum</taxon>
    </lineage>
</organism>
<feature type="transmembrane region" description="Helical" evidence="2">
    <location>
        <begin position="85"/>
        <end position="108"/>
    </location>
</feature>
<evidence type="ECO:0000256" key="2">
    <source>
        <dbReference type="SAM" id="Phobius"/>
    </source>
</evidence>
<accession>A0A7S4R7N3</accession>
<feature type="region of interest" description="Disordered" evidence="1">
    <location>
        <begin position="1"/>
        <end position="32"/>
    </location>
</feature>
<keyword evidence="2" id="KW-0812">Transmembrane</keyword>
<sequence length="239" mass="27118">MTLKINSPARKTTQTSPTPGKEETATQEEAKGHLPFEARRLAGLATAGNQLSTEEGILAWTSFDPYYDNNRKALRRLVFRRMGGYCLLLYPPFWPYAILFSPIIVYAMKRSMRTMQGQYWMLTKRDLRIVNTECDRLCKTIPLEQITSIKVVHGADECCYKVGAEYKHSSVIYVETLESIAYTRGAQESNTEKNYVQPMYAGHGVALENSDDFVKQVLEQQTKVKKALKEALDSIASNI</sequence>
<dbReference type="AlphaFoldDB" id="A0A7S4R7N3"/>
<proteinExistence type="predicted"/>
<name>A0A7S4R7N3_9STRA</name>
<evidence type="ECO:0000313" key="3">
    <source>
        <dbReference type="EMBL" id="CAE4606085.1"/>
    </source>
</evidence>
<protein>
    <submittedName>
        <fullName evidence="3">Uncharacterized protein</fullName>
    </submittedName>
</protein>
<keyword evidence="2" id="KW-1133">Transmembrane helix</keyword>
<evidence type="ECO:0000256" key="1">
    <source>
        <dbReference type="SAM" id="MobiDB-lite"/>
    </source>
</evidence>
<feature type="compositionally biased region" description="Basic and acidic residues" evidence="1">
    <location>
        <begin position="20"/>
        <end position="32"/>
    </location>
</feature>
<keyword evidence="2" id="KW-0472">Membrane</keyword>
<dbReference type="EMBL" id="HBNS01017932">
    <property type="protein sequence ID" value="CAE4606085.1"/>
    <property type="molecule type" value="Transcribed_RNA"/>
</dbReference>